<dbReference type="CDD" id="cd06267">
    <property type="entry name" value="PBP1_LacI_sugar_binding-like"/>
    <property type="match status" value="1"/>
</dbReference>
<dbReference type="InterPro" id="IPR046335">
    <property type="entry name" value="LacI/GalR-like_sensor"/>
</dbReference>
<dbReference type="Pfam" id="PF00356">
    <property type="entry name" value="LacI"/>
    <property type="match status" value="1"/>
</dbReference>
<comment type="caution">
    <text evidence="5">The sequence shown here is derived from an EMBL/GenBank/DDBJ whole genome shotgun (WGS) entry which is preliminary data.</text>
</comment>
<dbReference type="Pfam" id="PF13377">
    <property type="entry name" value="Peripla_BP_3"/>
    <property type="match status" value="1"/>
</dbReference>
<dbReference type="RefSeq" id="WP_211472320.1">
    <property type="nucleotide sequence ID" value="NZ_JAGSXH010000207.1"/>
</dbReference>
<dbReference type="PANTHER" id="PTHR30146:SF109">
    <property type="entry name" value="HTH-TYPE TRANSCRIPTIONAL REGULATOR GALS"/>
    <property type="match status" value="1"/>
</dbReference>
<evidence type="ECO:0000256" key="3">
    <source>
        <dbReference type="ARBA" id="ARBA00023163"/>
    </source>
</evidence>
<dbReference type="Proteomes" id="UP000677913">
    <property type="component" value="Unassembled WGS sequence"/>
</dbReference>
<dbReference type="InterPro" id="IPR010982">
    <property type="entry name" value="Lambda_DNA-bd_dom_sf"/>
</dbReference>
<dbReference type="InterPro" id="IPR000843">
    <property type="entry name" value="HTH_LacI"/>
</dbReference>
<keyword evidence="1" id="KW-0805">Transcription regulation</keyword>
<dbReference type="GO" id="GO:0003700">
    <property type="term" value="F:DNA-binding transcription factor activity"/>
    <property type="evidence" value="ECO:0007669"/>
    <property type="project" value="TreeGrafter"/>
</dbReference>
<reference evidence="5" key="1">
    <citation type="submission" date="2021-04" db="EMBL/GenBank/DDBJ databases">
        <title>Genome based classification of Actinospica acidithermotolerans sp. nov., an actinobacterium isolated from an Indonesian hot spring.</title>
        <authorList>
            <person name="Kusuma A.B."/>
            <person name="Putra K.E."/>
            <person name="Nafisah S."/>
            <person name="Loh J."/>
            <person name="Nouioui I."/>
            <person name="Goodfellow M."/>
        </authorList>
    </citation>
    <scope>NUCLEOTIDE SEQUENCE</scope>
    <source>
        <strain evidence="5">DSM 45618</strain>
    </source>
</reference>
<keyword evidence="6" id="KW-1185">Reference proteome</keyword>
<evidence type="ECO:0000313" key="5">
    <source>
        <dbReference type="EMBL" id="MBS2966850.1"/>
    </source>
</evidence>
<accession>A0A8J8BFP1</accession>
<dbReference type="Gene3D" id="1.10.260.40">
    <property type="entry name" value="lambda repressor-like DNA-binding domains"/>
    <property type="match status" value="1"/>
</dbReference>
<dbReference type="GO" id="GO:0000976">
    <property type="term" value="F:transcription cis-regulatory region binding"/>
    <property type="evidence" value="ECO:0007669"/>
    <property type="project" value="TreeGrafter"/>
</dbReference>
<protein>
    <submittedName>
        <fullName evidence="5">LacI family DNA-binding transcriptional regulator</fullName>
    </submittedName>
</protein>
<gene>
    <name evidence="5" type="ORF">KGA66_27695</name>
</gene>
<dbReference type="AlphaFoldDB" id="A0A8J8BFP1"/>
<dbReference type="Gene3D" id="3.40.50.2300">
    <property type="match status" value="2"/>
</dbReference>
<evidence type="ECO:0000259" key="4">
    <source>
        <dbReference type="PROSITE" id="PS50932"/>
    </source>
</evidence>
<dbReference type="CDD" id="cd01392">
    <property type="entry name" value="HTH_LacI"/>
    <property type="match status" value="1"/>
</dbReference>
<dbReference type="SUPFAM" id="SSF53822">
    <property type="entry name" value="Periplasmic binding protein-like I"/>
    <property type="match status" value="1"/>
</dbReference>
<dbReference type="PANTHER" id="PTHR30146">
    <property type="entry name" value="LACI-RELATED TRANSCRIPTIONAL REPRESSOR"/>
    <property type="match status" value="1"/>
</dbReference>
<feature type="domain" description="HTH lacI-type" evidence="4">
    <location>
        <begin position="9"/>
        <end position="63"/>
    </location>
</feature>
<evidence type="ECO:0000313" key="6">
    <source>
        <dbReference type="Proteomes" id="UP000677913"/>
    </source>
</evidence>
<keyword evidence="3" id="KW-0804">Transcription</keyword>
<dbReference type="SUPFAM" id="SSF47413">
    <property type="entry name" value="lambda repressor-like DNA-binding domains"/>
    <property type="match status" value="1"/>
</dbReference>
<organism evidence="5 6">
    <name type="scientific">Actinocrinis puniceicyclus</name>
    <dbReference type="NCBI Taxonomy" id="977794"/>
    <lineage>
        <taxon>Bacteria</taxon>
        <taxon>Bacillati</taxon>
        <taxon>Actinomycetota</taxon>
        <taxon>Actinomycetes</taxon>
        <taxon>Catenulisporales</taxon>
        <taxon>Actinospicaceae</taxon>
        <taxon>Actinocrinis</taxon>
    </lineage>
</organism>
<dbReference type="InterPro" id="IPR028082">
    <property type="entry name" value="Peripla_BP_I"/>
</dbReference>
<dbReference type="SMART" id="SM00354">
    <property type="entry name" value="HTH_LACI"/>
    <property type="match status" value="1"/>
</dbReference>
<dbReference type="PROSITE" id="PS00356">
    <property type="entry name" value="HTH_LACI_1"/>
    <property type="match status" value="1"/>
</dbReference>
<evidence type="ECO:0000256" key="2">
    <source>
        <dbReference type="ARBA" id="ARBA00023125"/>
    </source>
</evidence>
<proteinExistence type="predicted"/>
<sequence length="345" mass="36818">MATQPARRPTLDEVALRAGVSRSAASRAINNARHVSRATREAVEHAIQELGYVPNPSARALATQQATAVILAVSHDDPALFADPFFAQVIVGVSAALETTDLVLMLALASSSRGRERVQRVLRSRRADGVMLMALRGDDPLYHLTEQLGLPVVVGGRPLHGEPEWYVDADNRGGARLATEHLIAIGRRRIATITGQLDTRAGADRLRGFQEAMAVAGLDHTRAEHGDFTEDSGAEATARLLAAHPDLDAVFAASDNMAAGVLRALKAHGRSVPADVAVVGFDDLPIARHTDPPLASVNQPIQAFGQEMAKMLISLINGERPTSLILPTRLTIRESAPMPGEPRDG</sequence>
<name>A0A8J8BFP1_9ACTN</name>
<dbReference type="PROSITE" id="PS50932">
    <property type="entry name" value="HTH_LACI_2"/>
    <property type="match status" value="1"/>
</dbReference>
<dbReference type="EMBL" id="JAGSXH010000207">
    <property type="protein sequence ID" value="MBS2966850.1"/>
    <property type="molecule type" value="Genomic_DNA"/>
</dbReference>
<keyword evidence="2 5" id="KW-0238">DNA-binding</keyword>
<evidence type="ECO:0000256" key="1">
    <source>
        <dbReference type="ARBA" id="ARBA00023015"/>
    </source>
</evidence>